<comment type="caution">
    <text evidence="5">The sequence shown here is derived from an EMBL/GenBank/DDBJ whole genome shotgun (WGS) entry which is preliminary data.</text>
</comment>
<proteinExistence type="predicted"/>
<name>A0A1F6VNP8_9BACT</name>
<evidence type="ECO:0000313" key="5">
    <source>
        <dbReference type="EMBL" id="OGI71075.1"/>
    </source>
</evidence>
<sequence>MKEISKKIYVKESKTHGKGIFALKNIKKGETIFIIKGKKINFLINNKKQAEIAGFNWIGFGKNEWIDPTNYGLYLNHSCNPNSAIKGRVVVIAIRNIKKGEEITFDYSLNEADIFWHIKCHCGSRNCRKTIKSIQFLPYKIFNKYKLHIPEYFKKVFKKFNISNFKNLKDLQNEWISFIKKDFSV</sequence>
<dbReference type="STRING" id="1801748.A3B84_02955"/>
<reference evidence="5 6" key="1">
    <citation type="journal article" date="2016" name="Nat. Commun.">
        <title>Thousands of microbial genomes shed light on interconnected biogeochemical processes in an aquifer system.</title>
        <authorList>
            <person name="Anantharaman K."/>
            <person name="Brown C.T."/>
            <person name="Hug L.A."/>
            <person name="Sharon I."/>
            <person name="Castelle C.J."/>
            <person name="Probst A.J."/>
            <person name="Thomas B.C."/>
            <person name="Singh A."/>
            <person name="Wilkins M.J."/>
            <person name="Karaoz U."/>
            <person name="Brodie E.L."/>
            <person name="Williams K.H."/>
            <person name="Hubbard S.S."/>
            <person name="Banfield J.F."/>
        </authorList>
    </citation>
    <scope>NUCLEOTIDE SEQUENCE [LARGE SCALE GENOMIC DNA]</scope>
</reference>
<evidence type="ECO:0000259" key="3">
    <source>
        <dbReference type="PROSITE" id="PS50280"/>
    </source>
</evidence>
<dbReference type="InterPro" id="IPR003616">
    <property type="entry name" value="Post-SET_dom"/>
</dbReference>
<dbReference type="GO" id="GO:0016740">
    <property type="term" value="F:transferase activity"/>
    <property type="evidence" value="ECO:0007669"/>
    <property type="project" value="UniProtKB-KW"/>
</dbReference>
<dbReference type="AlphaFoldDB" id="A0A1F6VNP8"/>
<evidence type="ECO:0000256" key="2">
    <source>
        <dbReference type="ARBA" id="ARBA00022691"/>
    </source>
</evidence>
<dbReference type="InterPro" id="IPR046341">
    <property type="entry name" value="SET_dom_sf"/>
</dbReference>
<keyword evidence="2" id="KW-0949">S-adenosyl-L-methionine</keyword>
<dbReference type="PANTHER" id="PTHR12350:SF19">
    <property type="entry name" value="SET DOMAIN-CONTAINING PROTEIN"/>
    <property type="match status" value="1"/>
</dbReference>
<dbReference type="InterPro" id="IPR001214">
    <property type="entry name" value="SET_dom"/>
</dbReference>
<dbReference type="Proteomes" id="UP000177112">
    <property type="component" value="Unassembled WGS sequence"/>
</dbReference>
<feature type="domain" description="Post-SET" evidence="4">
    <location>
        <begin position="116"/>
        <end position="132"/>
    </location>
</feature>
<evidence type="ECO:0008006" key="7">
    <source>
        <dbReference type="Google" id="ProtNLM"/>
    </source>
</evidence>
<gene>
    <name evidence="5" type="ORF">A3B84_02955</name>
</gene>
<dbReference type="EMBL" id="MFTY01000020">
    <property type="protein sequence ID" value="OGI71075.1"/>
    <property type="molecule type" value="Genomic_DNA"/>
</dbReference>
<dbReference type="SMART" id="SM00317">
    <property type="entry name" value="SET"/>
    <property type="match status" value="1"/>
</dbReference>
<dbReference type="Gene3D" id="2.170.270.10">
    <property type="entry name" value="SET domain"/>
    <property type="match status" value="1"/>
</dbReference>
<dbReference type="PROSITE" id="PS50280">
    <property type="entry name" value="SET"/>
    <property type="match status" value="1"/>
</dbReference>
<feature type="domain" description="SET" evidence="3">
    <location>
        <begin position="6"/>
        <end position="108"/>
    </location>
</feature>
<accession>A0A1F6VNP8</accession>
<dbReference type="PROSITE" id="PS50868">
    <property type="entry name" value="POST_SET"/>
    <property type="match status" value="1"/>
</dbReference>
<dbReference type="Pfam" id="PF00856">
    <property type="entry name" value="SET"/>
    <property type="match status" value="1"/>
</dbReference>
<evidence type="ECO:0000313" key="6">
    <source>
        <dbReference type="Proteomes" id="UP000177112"/>
    </source>
</evidence>
<keyword evidence="1" id="KW-0808">Transferase</keyword>
<evidence type="ECO:0000256" key="1">
    <source>
        <dbReference type="ARBA" id="ARBA00022679"/>
    </source>
</evidence>
<protein>
    <recommendedName>
        <fullName evidence="7">SET domain-containing protein</fullName>
    </recommendedName>
</protein>
<organism evidence="5 6">
    <name type="scientific">Candidatus Nomurabacteria bacterium RIFCSPHIGHO2_02_FULL_35_13</name>
    <dbReference type="NCBI Taxonomy" id="1801748"/>
    <lineage>
        <taxon>Bacteria</taxon>
        <taxon>Candidatus Nomuraibacteriota</taxon>
    </lineage>
</organism>
<dbReference type="PANTHER" id="PTHR12350">
    <property type="entry name" value="HISTONE-LYSINE N-METHYLTRANSFERASE-RELATED"/>
    <property type="match status" value="1"/>
</dbReference>
<dbReference type="InterPro" id="IPR053201">
    <property type="entry name" value="Flavunoidine_N-MTase"/>
</dbReference>
<dbReference type="SUPFAM" id="SSF82199">
    <property type="entry name" value="SET domain"/>
    <property type="match status" value="1"/>
</dbReference>
<evidence type="ECO:0000259" key="4">
    <source>
        <dbReference type="PROSITE" id="PS50868"/>
    </source>
</evidence>